<feature type="chain" id="PRO_5047489070" evidence="8">
    <location>
        <begin position="20"/>
        <end position="563"/>
    </location>
</feature>
<keyword evidence="6 7" id="KW-0961">Cell wall biogenesis/degradation</keyword>
<dbReference type="PANTHER" id="PTHR41533:SF2">
    <property type="entry name" value="BLR7131 PROTEIN"/>
    <property type="match status" value="1"/>
</dbReference>
<comment type="similarity">
    <text evidence="2">Belongs to the YkuD family.</text>
</comment>
<dbReference type="InterPro" id="IPR036365">
    <property type="entry name" value="PGBD-like_sf"/>
</dbReference>
<evidence type="ECO:0000259" key="9">
    <source>
        <dbReference type="PROSITE" id="PS52029"/>
    </source>
</evidence>
<dbReference type="Gene3D" id="1.10.101.10">
    <property type="entry name" value="PGBD-like superfamily/PGBD"/>
    <property type="match status" value="1"/>
</dbReference>
<accession>A0ABS9BT01</accession>
<gene>
    <name evidence="10" type="ORF">L0U89_06140</name>
</gene>
<organism evidence="10 11">
    <name type="scientific">Mariniradius sediminis</name>
    <dbReference type="NCBI Taxonomy" id="2909237"/>
    <lineage>
        <taxon>Bacteria</taxon>
        <taxon>Pseudomonadati</taxon>
        <taxon>Bacteroidota</taxon>
        <taxon>Cytophagia</taxon>
        <taxon>Cytophagales</taxon>
        <taxon>Cyclobacteriaceae</taxon>
        <taxon>Mariniradius</taxon>
    </lineage>
</organism>
<dbReference type="InterPro" id="IPR036366">
    <property type="entry name" value="PGBDSf"/>
</dbReference>
<dbReference type="Pfam" id="PF03734">
    <property type="entry name" value="YkuD"/>
    <property type="match status" value="1"/>
</dbReference>
<sequence>MKNLFLSLTWLLLFGQAFAQQSNGQNGIAGYIRSSLETYSPEQRPAVMGTELYSTVVIHRFYGERNFQPAWIKDGKIPELAYEMRYEIGQSKFDGLNPVDYHFAPLNDYFSRFEAAKKQGKTLPENELAAVDVLLTDAFIMMGSHLSLGKVDPENLKTSWNIQRNAPELVLDRRLEEALNGGGIRKSLQALYPSFVIYRKMREGLRELYDDMERFEKRPFAQWKPLKTDKSIKPDESNPMMPEIRKRLYFWGYVDAYETVEDKVYDAELVVGIKKLQRRHGMEPDGVIGQGTIQALNQTPEMLIRTAAVNLERLRWLPDTIKDSELILVNTANFQLDFLHNRDTVFTSKVIVGKSYHATPQFSAEMSYIVFSPTWTVPTSITRTEIIPAVKKNRNYLASKNMKLLNSSGGIVDPASIDWAKVNPKTFPYTVRQEPGESNSLGLAKFMFPNKHSVYIHDTPSRSLFEREDRALSHGCIRIQRPFDFAKFLLSHDPTWTDERIRQAMRQPKEVTVTLNRKIPVAIIYMTYWANGGGEMFFRSDIYGRDAEIAKALKESKGIKSGI</sequence>
<evidence type="ECO:0000256" key="8">
    <source>
        <dbReference type="SAM" id="SignalP"/>
    </source>
</evidence>
<dbReference type="EMBL" id="JAKEVZ010000003">
    <property type="protein sequence ID" value="MCF1750645.1"/>
    <property type="molecule type" value="Genomic_DNA"/>
</dbReference>
<dbReference type="InterPro" id="IPR045380">
    <property type="entry name" value="LD_TPept_scaffold_dom"/>
</dbReference>
<evidence type="ECO:0000313" key="10">
    <source>
        <dbReference type="EMBL" id="MCF1750645.1"/>
    </source>
</evidence>
<dbReference type="RefSeq" id="WP_234860724.1">
    <property type="nucleotide sequence ID" value="NZ_JAKEVZ010000003.1"/>
</dbReference>
<dbReference type="InterPro" id="IPR038063">
    <property type="entry name" value="Transpep_catalytic_dom"/>
</dbReference>
<evidence type="ECO:0000256" key="4">
    <source>
        <dbReference type="ARBA" id="ARBA00022960"/>
    </source>
</evidence>
<keyword evidence="3" id="KW-0808">Transferase</keyword>
<keyword evidence="11" id="KW-1185">Reference proteome</keyword>
<evidence type="ECO:0000256" key="2">
    <source>
        <dbReference type="ARBA" id="ARBA00005992"/>
    </source>
</evidence>
<dbReference type="InterPro" id="IPR002477">
    <property type="entry name" value="Peptidoglycan-bd-like"/>
</dbReference>
<comment type="caution">
    <text evidence="10">The sequence shown here is derived from an EMBL/GenBank/DDBJ whole genome shotgun (WGS) entry which is preliminary data.</text>
</comment>
<evidence type="ECO:0000256" key="1">
    <source>
        <dbReference type="ARBA" id="ARBA00004752"/>
    </source>
</evidence>
<dbReference type="Gene3D" id="2.40.440.10">
    <property type="entry name" value="L,D-transpeptidase catalytic domain-like"/>
    <property type="match status" value="1"/>
</dbReference>
<evidence type="ECO:0000256" key="7">
    <source>
        <dbReference type="PROSITE-ProRule" id="PRU01373"/>
    </source>
</evidence>
<evidence type="ECO:0000256" key="3">
    <source>
        <dbReference type="ARBA" id="ARBA00022679"/>
    </source>
</evidence>
<reference evidence="10 11" key="1">
    <citation type="submission" date="2022-01" db="EMBL/GenBank/DDBJ databases">
        <title>Mariniradius saccharolyticus sp. nov., isolated from sediment of a river.</title>
        <authorList>
            <person name="Liu H."/>
        </authorList>
    </citation>
    <scope>NUCLEOTIDE SEQUENCE [LARGE SCALE GENOMIC DNA]</scope>
    <source>
        <strain evidence="10 11">RY-2</strain>
    </source>
</reference>
<feature type="domain" description="L,D-TPase catalytic" evidence="9">
    <location>
        <begin position="325"/>
        <end position="514"/>
    </location>
</feature>
<keyword evidence="8" id="KW-0732">Signal</keyword>
<protein>
    <submittedName>
        <fullName evidence="10">L,D-transpeptidase family protein</fullName>
    </submittedName>
</protein>
<evidence type="ECO:0000313" key="11">
    <source>
        <dbReference type="Proteomes" id="UP001201449"/>
    </source>
</evidence>
<feature type="active site" description="Proton donor/acceptor" evidence="7">
    <location>
        <position position="457"/>
    </location>
</feature>
<evidence type="ECO:0000256" key="5">
    <source>
        <dbReference type="ARBA" id="ARBA00022984"/>
    </source>
</evidence>
<feature type="signal peptide" evidence="8">
    <location>
        <begin position="1"/>
        <end position="19"/>
    </location>
</feature>
<keyword evidence="5 7" id="KW-0573">Peptidoglycan synthesis</keyword>
<dbReference type="InterPro" id="IPR005490">
    <property type="entry name" value="LD_TPept_cat_dom"/>
</dbReference>
<feature type="active site" description="Nucleophile" evidence="7">
    <location>
        <position position="476"/>
    </location>
</feature>
<dbReference type="SUPFAM" id="SSF47090">
    <property type="entry name" value="PGBD-like"/>
    <property type="match status" value="1"/>
</dbReference>
<dbReference type="Pfam" id="PF20142">
    <property type="entry name" value="Scaffold"/>
    <property type="match status" value="1"/>
</dbReference>
<dbReference type="SUPFAM" id="SSF141523">
    <property type="entry name" value="L,D-transpeptidase catalytic domain-like"/>
    <property type="match status" value="1"/>
</dbReference>
<comment type="pathway">
    <text evidence="1 7">Cell wall biogenesis; peptidoglycan biosynthesis.</text>
</comment>
<dbReference type="Pfam" id="PF01471">
    <property type="entry name" value="PG_binding_1"/>
    <property type="match status" value="1"/>
</dbReference>
<dbReference type="PROSITE" id="PS52029">
    <property type="entry name" value="LD_TPASE"/>
    <property type="match status" value="1"/>
</dbReference>
<dbReference type="PANTHER" id="PTHR41533">
    <property type="entry name" value="L,D-TRANSPEPTIDASE HI_1667-RELATED"/>
    <property type="match status" value="1"/>
</dbReference>
<proteinExistence type="inferred from homology"/>
<evidence type="ECO:0000256" key="6">
    <source>
        <dbReference type="ARBA" id="ARBA00023316"/>
    </source>
</evidence>
<dbReference type="Proteomes" id="UP001201449">
    <property type="component" value="Unassembled WGS sequence"/>
</dbReference>
<name>A0ABS9BT01_9BACT</name>
<dbReference type="InterPro" id="IPR052905">
    <property type="entry name" value="LD-transpeptidase_YkuD-like"/>
</dbReference>
<keyword evidence="4 7" id="KW-0133">Cell shape</keyword>
<dbReference type="CDD" id="cd16913">
    <property type="entry name" value="YkuD_like"/>
    <property type="match status" value="1"/>
</dbReference>